<reference evidence="1 2" key="1">
    <citation type="submission" date="2024-03" db="EMBL/GenBank/DDBJ databases">
        <title>Complete genome sequence of the green alga Chloropicon roscoffensis RCC1871.</title>
        <authorList>
            <person name="Lemieux C."/>
            <person name="Pombert J.-F."/>
            <person name="Otis C."/>
            <person name="Turmel M."/>
        </authorList>
    </citation>
    <scope>NUCLEOTIDE SEQUENCE [LARGE SCALE GENOMIC DNA]</scope>
    <source>
        <strain evidence="1 2">RCC1871</strain>
    </source>
</reference>
<accession>A0AAX4PKE6</accession>
<organism evidence="1 2">
    <name type="scientific">Chloropicon roscoffensis</name>
    <dbReference type="NCBI Taxonomy" id="1461544"/>
    <lineage>
        <taxon>Eukaryota</taxon>
        <taxon>Viridiplantae</taxon>
        <taxon>Chlorophyta</taxon>
        <taxon>Chloropicophyceae</taxon>
        <taxon>Chloropicales</taxon>
        <taxon>Chloropicaceae</taxon>
        <taxon>Chloropicon</taxon>
    </lineage>
</organism>
<sequence>MAPLKYYHLVPEADWRSCVEHGKAYFPATYEADGFTHLSDNREVLLTIGNHFCKQISGAFLVLVIEPSKLTSEVKLEPAAPVGKIEAHETAPDQLYPHCYGPLDLASVEKELRVQRAEDGSFVSLTE</sequence>
<evidence type="ECO:0000313" key="1">
    <source>
        <dbReference type="EMBL" id="WZN66775.1"/>
    </source>
</evidence>
<evidence type="ECO:0000313" key="2">
    <source>
        <dbReference type="Proteomes" id="UP001472866"/>
    </source>
</evidence>
<name>A0AAX4PKE6_9CHLO</name>
<dbReference type="EMBL" id="CP151516">
    <property type="protein sequence ID" value="WZN66775.1"/>
    <property type="molecule type" value="Genomic_DNA"/>
</dbReference>
<protein>
    <recommendedName>
        <fullName evidence="3">DUF952 domain-containing protein</fullName>
    </recommendedName>
</protein>
<proteinExistence type="predicted"/>
<dbReference type="PANTHER" id="PTHR34129">
    <property type="entry name" value="BLR1139 PROTEIN"/>
    <property type="match status" value="1"/>
</dbReference>
<gene>
    <name evidence="1" type="ORF">HKI87_16g83450</name>
</gene>
<dbReference type="Gene3D" id="3.20.170.20">
    <property type="entry name" value="Protein of unknown function DUF952"/>
    <property type="match status" value="1"/>
</dbReference>
<dbReference type="Pfam" id="PF06108">
    <property type="entry name" value="DUF952"/>
    <property type="match status" value="1"/>
</dbReference>
<evidence type="ECO:0008006" key="3">
    <source>
        <dbReference type="Google" id="ProtNLM"/>
    </source>
</evidence>
<dbReference type="SUPFAM" id="SSF56399">
    <property type="entry name" value="ADP-ribosylation"/>
    <property type="match status" value="1"/>
</dbReference>
<dbReference type="Proteomes" id="UP001472866">
    <property type="component" value="Chromosome 16"/>
</dbReference>
<dbReference type="PANTHER" id="PTHR34129:SF1">
    <property type="entry name" value="DUF952 DOMAIN-CONTAINING PROTEIN"/>
    <property type="match status" value="1"/>
</dbReference>
<keyword evidence="2" id="KW-1185">Reference proteome</keyword>
<dbReference type="AlphaFoldDB" id="A0AAX4PKE6"/>
<dbReference type="InterPro" id="IPR009297">
    <property type="entry name" value="DUF952"/>
</dbReference>